<dbReference type="Gene3D" id="1.10.10.60">
    <property type="entry name" value="Homeodomain-like"/>
    <property type="match status" value="1"/>
</dbReference>
<evidence type="ECO:0000259" key="4">
    <source>
        <dbReference type="PROSITE" id="PS01124"/>
    </source>
</evidence>
<proteinExistence type="predicted"/>
<gene>
    <name evidence="5" type="ORF">LZG35_06075</name>
</gene>
<dbReference type="SMART" id="SM00342">
    <property type="entry name" value="HTH_ARAC"/>
    <property type="match status" value="1"/>
</dbReference>
<dbReference type="SUPFAM" id="SSF46689">
    <property type="entry name" value="Homeodomain-like"/>
    <property type="match status" value="1"/>
</dbReference>
<dbReference type="Pfam" id="PF12625">
    <property type="entry name" value="Arabinose_bd"/>
    <property type="match status" value="1"/>
</dbReference>
<keyword evidence="6" id="KW-1185">Reference proteome</keyword>
<evidence type="ECO:0000256" key="2">
    <source>
        <dbReference type="ARBA" id="ARBA00023125"/>
    </source>
</evidence>
<dbReference type="PANTHER" id="PTHR47894:SF1">
    <property type="entry name" value="HTH-TYPE TRANSCRIPTIONAL REGULATOR VQSM"/>
    <property type="match status" value="1"/>
</dbReference>
<dbReference type="PROSITE" id="PS01124">
    <property type="entry name" value="HTH_ARAC_FAMILY_2"/>
    <property type="match status" value="1"/>
</dbReference>
<dbReference type="Pfam" id="PF12833">
    <property type="entry name" value="HTH_18"/>
    <property type="match status" value="1"/>
</dbReference>
<dbReference type="InterPro" id="IPR009057">
    <property type="entry name" value="Homeodomain-like_sf"/>
</dbReference>
<keyword evidence="1" id="KW-0805">Transcription regulation</keyword>
<name>A0A9Q3ZC02_9GAMM</name>
<evidence type="ECO:0000256" key="1">
    <source>
        <dbReference type="ARBA" id="ARBA00023015"/>
    </source>
</evidence>
<organism evidence="5 6">
    <name type="scientific">Alloalcanivorax xenomutans</name>
    <dbReference type="NCBI Taxonomy" id="1094342"/>
    <lineage>
        <taxon>Bacteria</taxon>
        <taxon>Pseudomonadati</taxon>
        <taxon>Pseudomonadota</taxon>
        <taxon>Gammaproteobacteria</taxon>
        <taxon>Oceanospirillales</taxon>
        <taxon>Alcanivoracaceae</taxon>
        <taxon>Alloalcanivorax</taxon>
    </lineage>
</organism>
<sequence length="355" mass="40750">MRGGSHHHIGYQRDSRFIPCHHHPALLLEMVREQGLDDHKALRHTGLFPDDLLDTSARLSPRQYLQLVHNIRRLHPDPELGFRYGQTLLPGHYGAISTLLGNAAHLDQALITLEDYQPLITPLLAPRIIRTGEYCCVQWLDSCGAGNEYRFLVESMMSALASVTRWLSGGPLPWTFQFSYPQPDYPEHYQVYLGAQLYFEAQMDAMLIPAHYLNQPWPRGSHTARAVSEQQCREQQLALGCDTSLVHQLYLTLIERIREPPSLDTAARELGLSPATLKRKLKHHGTHFQDLLDRARKHTALHLLQFYGYNSEQVARYLRFNDNTNFRRSFKRWTGLTPSACQQLVDRAMTALKPL</sequence>
<dbReference type="GO" id="GO:0000976">
    <property type="term" value="F:transcription cis-regulatory region binding"/>
    <property type="evidence" value="ECO:0007669"/>
    <property type="project" value="TreeGrafter"/>
</dbReference>
<dbReference type="KEGG" id="axe:P40_19760"/>
<feature type="domain" description="HTH araC/xylS-type" evidence="4">
    <location>
        <begin position="247"/>
        <end position="344"/>
    </location>
</feature>
<dbReference type="InterPro" id="IPR032687">
    <property type="entry name" value="AraC-type_N"/>
</dbReference>
<comment type="caution">
    <text evidence="5">The sequence shown here is derived from an EMBL/GenBank/DDBJ whole genome shotgun (WGS) entry which is preliminary data.</text>
</comment>
<dbReference type="RefSeq" id="WP_022994871.1">
    <property type="nucleotide sequence ID" value="NZ_CP012331.1"/>
</dbReference>
<protein>
    <submittedName>
        <fullName evidence="5">AraC family transcriptional regulator</fullName>
    </submittedName>
</protein>
<dbReference type="GO" id="GO:0005829">
    <property type="term" value="C:cytosol"/>
    <property type="evidence" value="ECO:0007669"/>
    <property type="project" value="TreeGrafter"/>
</dbReference>
<dbReference type="Proteomes" id="UP001107961">
    <property type="component" value="Unassembled WGS sequence"/>
</dbReference>
<dbReference type="AlphaFoldDB" id="A0A9Q3ZC02"/>
<reference evidence="5" key="1">
    <citation type="submission" date="2022-01" db="EMBL/GenBank/DDBJ databases">
        <authorList>
            <person name="Karlyshev A.V."/>
            <person name="Jaspars M."/>
        </authorList>
    </citation>
    <scope>NUCLEOTIDE SEQUENCE</scope>
    <source>
        <strain evidence="5">AGSA3-2</strain>
    </source>
</reference>
<accession>A0A9Q3ZC02</accession>
<dbReference type="GO" id="GO:0003700">
    <property type="term" value="F:DNA-binding transcription factor activity"/>
    <property type="evidence" value="ECO:0007669"/>
    <property type="project" value="InterPro"/>
</dbReference>
<evidence type="ECO:0000256" key="3">
    <source>
        <dbReference type="ARBA" id="ARBA00023163"/>
    </source>
</evidence>
<dbReference type="InterPro" id="IPR018060">
    <property type="entry name" value="HTH_AraC"/>
</dbReference>
<evidence type="ECO:0000313" key="6">
    <source>
        <dbReference type="Proteomes" id="UP001107961"/>
    </source>
</evidence>
<dbReference type="EMBL" id="JAJVKT010000005">
    <property type="protein sequence ID" value="MCE7508198.1"/>
    <property type="molecule type" value="Genomic_DNA"/>
</dbReference>
<keyword evidence="3" id="KW-0804">Transcription</keyword>
<dbReference type="PANTHER" id="PTHR47894">
    <property type="entry name" value="HTH-TYPE TRANSCRIPTIONAL REGULATOR GADX"/>
    <property type="match status" value="1"/>
</dbReference>
<evidence type="ECO:0000313" key="5">
    <source>
        <dbReference type="EMBL" id="MCE7508198.1"/>
    </source>
</evidence>
<keyword evidence="2" id="KW-0238">DNA-binding</keyword>